<evidence type="ECO:0000313" key="5">
    <source>
        <dbReference type="EMBL" id="PHH74949.1"/>
    </source>
</evidence>
<accession>A0A2C5XJU5</accession>
<dbReference type="InterPro" id="IPR053065">
    <property type="entry name" value="Archenteron_Induction-Rel"/>
</dbReference>
<evidence type="ECO:0000313" key="6">
    <source>
        <dbReference type="Proteomes" id="UP000226431"/>
    </source>
</evidence>
<sequence>MKLTAGLLAASCGFFAAAQSVAKVYLLPPRETSPTSPSLSPALARLVLLQRLGAINHEPALRDYTESAAIKDAVSALNTFGKETSPLVRGEDGGKPSQLVVVLEGVTADQMDVLGRTLGNRPAFEISGTSSSKARDEMVRVDLQAAGARDVGHCNLRQITNPLEDCWNGQQSAFAKFDFRQVSVMIDDLVHRLTQLSQLAKIGELETTLVLLPWAASTKAQPVKPQELRKRQAEQVSLDRTPPAPTPEHAALYATTGRIPSCFNSEESCVTATKNCSGHGGCMDKYSNGDGSSGGEACFACRCLSTRTDSGSLTHWAGPTCAKQDISVAFWLFAGTTLALVFIVWLAVSMLFNVGQEKLPGVIGAGVSRAR</sequence>
<dbReference type="AlphaFoldDB" id="A0A2C5XJU5"/>
<evidence type="ECO:0000256" key="1">
    <source>
        <dbReference type="SAM" id="MobiDB-lite"/>
    </source>
</evidence>
<dbReference type="GO" id="GO:0005783">
    <property type="term" value="C:endoplasmic reticulum"/>
    <property type="evidence" value="ECO:0007669"/>
    <property type="project" value="TreeGrafter"/>
</dbReference>
<dbReference type="PANTHER" id="PTHR36853">
    <property type="entry name" value="EXPRESSED PROTEIN"/>
    <property type="match status" value="1"/>
</dbReference>
<keyword evidence="2" id="KW-0812">Transmembrane</keyword>
<name>A0A2C5XJU5_9HYPO</name>
<keyword evidence="2" id="KW-1133">Transmembrane helix</keyword>
<feature type="domain" description="Vacuolar sorting protein Vps3844 C-terminal" evidence="4">
    <location>
        <begin position="262"/>
        <end position="365"/>
    </location>
</feature>
<feature type="chain" id="PRO_5012948314" description="Vacuolar sorting protein Vps3844 C-terminal domain-containing protein" evidence="3">
    <location>
        <begin position="19"/>
        <end position="371"/>
    </location>
</feature>
<feature type="signal peptide" evidence="3">
    <location>
        <begin position="1"/>
        <end position="18"/>
    </location>
</feature>
<reference evidence="5 6" key="1">
    <citation type="submission" date="2017-06" db="EMBL/GenBank/DDBJ databases">
        <title>Ant-infecting Ophiocordyceps genomes reveal a high diversity of potential behavioral manipulation genes and a possible major role for enterotoxins.</title>
        <authorList>
            <person name="De Bekker C."/>
            <person name="Evans H.C."/>
            <person name="Brachmann A."/>
            <person name="Hughes D.P."/>
        </authorList>
    </citation>
    <scope>NUCLEOTIDE SEQUENCE [LARGE SCALE GENOMIC DNA]</scope>
    <source>
        <strain evidence="5 6">Map16</strain>
    </source>
</reference>
<proteinExistence type="predicted"/>
<dbReference type="EMBL" id="NJES01000243">
    <property type="protein sequence ID" value="PHH74949.1"/>
    <property type="molecule type" value="Genomic_DNA"/>
</dbReference>
<dbReference type="InterPro" id="IPR024382">
    <property type="entry name" value="Vps3844_C"/>
</dbReference>
<feature type="region of interest" description="Disordered" evidence="1">
    <location>
        <begin position="221"/>
        <end position="246"/>
    </location>
</feature>
<keyword evidence="6" id="KW-1185">Reference proteome</keyword>
<dbReference type="Proteomes" id="UP000226431">
    <property type="component" value="Unassembled WGS sequence"/>
</dbReference>
<evidence type="ECO:0000259" key="4">
    <source>
        <dbReference type="Pfam" id="PF12955"/>
    </source>
</evidence>
<evidence type="ECO:0000256" key="3">
    <source>
        <dbReference type="SAM" id="SignalP"/>
    </source>
</evidence>
<evidence type="ECO:0000256" key="2">
    <source>
        <dbReference type="SAM" id="Phobius"/>
    </source>
</evidence>
<keyword evidence="3" id="KW-0732">Signal</keyword>
<organism evidence="5 6">
    <name type="scientific">Ophiocordyceps camponoti-rufipedis</name>
    <dbReference type="NCBI Taxonomy" id="2004952"/>
    <lineage>
        <taxon>Eukaryota</taxon>
        <taxon>Fungi</taxon>
        <taxon>Dikarya</taxon>
        <taxon>Ascomycota</taxon>
        <taxon>Pezizomycotina</taxon>
        <taxon>Sordariomycetes</taxon>
        <taxon>Hypocreomycetidae</taxon>
        <taxon>Hypocreales</taxon>
        <taxon>Ophiocordycipitaceae</taxon>
        <taxon>Ophiocordyceps</taxon>
    </lineage>
</organism>
<keyword evidence="2" id="KW-0472">Membrane</keyword>
<dbReference type="OrthoDB" id="5583277at2759"/>
<feature type="transmembrane region" description="Helical" evidence="2">
    <location>
        <begin position="328"/>
        <end position="348"/>
    </location>
</feature>
<dbReference type="STRING" id="2004952.A0A2C5XJU5"/>
<dbReference type="Pfam" id="PF12955">
    <property type="entry name" value="Vps3844_C"/>
    <property type="match status" value="1"/>
</dbReference>
<protein>
    <recommendedName>
        <fullName evidence="4">Vacuolar sorting protein Vps3844 C-terminal domain-containing protein</fullName>
    </recommendedName>
</protein>
<gene>
    <name evidence="5" type="ORF">CDD80_2730</name>
</gene>
<dbReference type="PANTHER" id="PTHR36853:SF1">
    <property type="entry name" value="DUF3844 DOMAIN-CONTAINING PROTEIN"/>
    <property type="match status" value="1"/>
</dbReference>
<comment type="caution">
    <text evidence="5">The sequence shown here is derived from an EMBL/GenBank/DDBJ whole genome shotgun (WGS) entry which is preliminary data.</text>
</comment>